<evidence type="ECO:0000313" key="9">
    <source>
        <dbReference type="EMBL" id="PSK54324.1"/>
    </source>
</evidence>
<dbReference type="OrthoDB" id="3903189at2759"/>
<evidence type="ECO:0000256" key="3">
    <source>
        <dbReference type="ARBA" id="ARBA00022989"/>
    </source>
</evidence>
<name>A0A2P8A1J0_9PEZI</name>
<dbReference type="InterPro" id="IPR049326">
    <property type="entry name" value="Rhodopsin_dom_fungi"/>
</dbReference>
<dbReference type="AlphaFoldDB" id="A0A2P8A1J0"/>
<feature type="domain" description="Rhodopsin" evidence="8">
    <location>
        <begin position="22"/>
        <end position="265"/>
    </location>
</feature>
<evidence type="ECO:0000256" key="6">
    <source>
        <dbReference type="SAM" id="MobiDB-lite"/>
    </source>
</evidence>
<evidence type="ECO:0000256" key="2">
    <source>
        <dbReference type="ARBA" id="ARBA00022692"/>
    </source>
</evidence>
<keyword evidence="2 7" id="KW-0812">Transmembrane</keyword>
<dbReference type="PANTHER" id="PTHR33048">
    <property type="entry name" value="PTH11-LIKE INTEGRAL MEMBRANE PROTEIN (AFU_ORTHOLOGUE AFUA_5G11245)"/>
    <property type="match status" value="1"/>
</dbReference>
<organism evidence="9 10">
    <name type="scientific">Elsinoe australis</name>
    <dbReference type="NCBI Taxonomy" id="40998"/>
    <lineage>
        <taxon>Eukaryota</taxon>
        <taxon>Fungi</taxon>
        <taxon>Dikarya</taxon>
        <taxon>Ascomycota</taxon>
        <taxon>Pezizomycotina</taxon>
        <taxon>Dothideomycetes</taxon>
        <taxon>Dothideomycetidae</taxon>
        <taxon>Myriangiales</taxon>
        <taxon>Elsinoaceae</taxon>
        <taxon>Elsinoe</taxon>
    </lineage>
</organism>
<keyword evidence="10" id="KW-1185">Reference proteome</keyword>
<evidence type="ECO:0000256" key="1">
    <source>
        <dbReference type="ARBA" id="ARBA00004141"/>
    </source>
</evidence>
<dbReference type="STRING" id="40998.A0A2P8A1J0"/>
<proteinExistence type="inferred from homology"/>
<feature type="transmembrane region" description="Helical" evidence="7">
    <location>
        <begin position="126"/>
        <end position="149"/>
    </location>
</feature>
<feature type="transmembrane region" description="Helical" evidence="7">
    <location>
        <begin position="102"/>
        <end position="119"/>
    </location>
</feature>
<comment type="subcellular location">
    <subcellularLocation>
        <location evidence="1">Membrane</location>
        <topology evidence="1">Multi-pass membrane protein</topology>
    </subcellularLocation>
</comment>
<protein>
    <recommendedName>
        <fullName evidence="8">Rhodopsin domain-containing protein</fullName>
    </recommendedName>
</protein>
<keyword evidence="4 7" id="KW-0472">Membrane</keyword>
<dbReference type="Pfam" id="PF20684">
    <property type="entry name" value="Fung_rhodopsin"/>
    <property type="match status" value="1"/>
</dbReference>
<gene>
    <name evidence="9" type="ORF">B9Z65_3443</name>
</gene>
<feature type="compositionally biased region" description="Pro residues" evidence="6">
    <location>
        <begin position="372"/>
        <end position="383"/>
    </location>
</feature>
<feature type="region of interest" description="Disordered" evidence="6">
    <location>
        <begin position="361"/>
        <end position="383"/>
    </location>
</feature>
<evidence type="ECO:0000256" key="7">
    <source>
        <dbReference type="SAM" id="Phobius"/>
    </source>
</evidence>
<dbReference type="PANTHER" id="PTHR33048:SF149">
    <property type="entry name" value="UBID FAMILY DECARBOXYLASE"/>
    <property type="match status" value="1"/>
</dbReference>
<feature type="transmembrane region" description="Helical" evidence="7">
    <location>
        <begin position="209"/>
        <end position="229"/>
    </location>
</feature>
<keyword evidence="3 7" id="KW-1133">Transmembrane helix</keyword>
<accession>A0A2P8A1J0</accession>
<evidence type="ECO:0000259" key="8">
    <source>
        <dbReference type="Pfam" id="PF20684"/>
    </source>
</evidence>
<comment type="similarity">
    <text evidence="5">Belongs to the SAT4 family.</text>
</comment>
<evidence type="ECO:0000313" key="10">
    <source>
        <dbReference type="Proteomes" id="UP000243723"/>
    </source>
</evidence>
<dbReference type="Proteomes" id="UP000243723">
    <property type="component" value="Unassembled WGS sequence"/>
</dbReference>
<feature type="transmembrane region" description="Helical" evidence="7">
    <location>
        <begin position="178"/>
        <end position="197"/>
    </location>
</feature>
<dbReference type="InterPro" id="IPR052337">
    <property type="entry name" value="SAT4-like"/>
</dbReference>
<sequence>MSMSLETISWIWFSFVTVVMIARFVSRILHMGSIKALQIDDWLMWLAFAAYTVDIVVLNIVAVTPTNLFAPGTDVSTFTEADYKQRIFGSKMTVLVEQMQCIVVWTVKACLLIMYLRITKGRRERVWLVALSIYTGVTFVIMEILYLGVWCRPITNYWAVPTPNIQCSAATHHLITNAVVNLSSDVLLLAIALPIFLKTQMAARKKIAICIVFGLGIFTIIAAVLNKYYSFTNPFGSDWTEWYCHESSTNMMVANLPFVYTLLRRLFKLKSLDSSYNYKYASNSKFQTGKSTNKLATLMSRRGGGTVIDEAEKGLKDNPVTVVTNIEIEEEKDSIDGDKKQYEMDFLGSSNITNHIVITGNSEAESSTHGLRPPPPASRRPSN</sequence>
<comment type="caution">
    <text evidence="9">The sequence shown here is derived from an EMBL/GenBank/DDBJ whole genome shotgun (WGS) entry which is preliminary data.</text>
</comment>
<feature type="transmembrane region" description="Helical" evidence="7">
    <location>
        <begin position="12"/>
        <end position="30"/>
    </location>
</feature>
<evidence type="ECO:0000256" key="5">
    <source>
        <dbReference type="ARBA" id="ARBA00038359"/>
    </source>
</evidence>
<feature type="transmembrane region" description="Helical" evidence="7">
    <location>
        <begin position="42"/>
        <end position="62"/>
    </location>
</feature>
<reference evidence="9 10" key="1">
    <citation type="submission" date="2017-05" db="EMBL/GenBank/DDBJ databases">
        <title>Draft genome sequence of Elsinoe australis.</title>
        <authorList>
            <person name="Cheng Q."/>
        </authorList>
    </citation>
    <scope>NUCLEOTIDE SEQUENCE [LARGE SCALE GENOMIC DNA]</scope>
    <source>
        <strain evidence="9 10">NL1</strain>
    </source>
</reference>
<dbReference type="GO" id="GO:0016020">
    <property type="term" value="C:membrane"/>
    <property type="evidence" value="ECO:0007669"/>
    <property type="project" value="UniProtKB-SubCell"/>
</dbReference>
<evidence type="ECO:0000256" key="4">
    <source>
        <dbReference type="ARBA" id="ARBA00023136"/>
    </source>
</evidence>
<dbReference type="EMBL" id="NHZQ01000083">
    <property type="protein sequence ID" value="PSK54324.1"/>
    <property type="molecule type" value="Genomic_DNA"/>
</dbReference>